<evidence type="ECO:0000313" key="4">
    <source>
        <dbReference type="Proteomes" id="UP000708208"/>
    </source>
</evidence>
<feature type="region of interest" description="Disordered" evidence="1">
    <location>
        <begin position="1276"/>
        <end position="1295"/>
    </location>
</feature>
<dbReference type="SMART" id="SM00331">
    <property type="entry name" value="PP2C_SIG"/>
    <property type="match status" value="1"/>
</dbReference>
<evidence type="ECO:0000256" key="1">
    <source>
        <dbReference type="SAM" id="MobiDB-lite"/>
    </source>
</evidence>
<feature type="compositionally biased region" description="Basic and acidic residues" evidence="1">
    <location>
        <begin position="550"/>
        <end position="559"/>
    </location>
</feature>
<dbReference type="InterPro" id="IPR015655">
    <property type="entry name" value="PP2C"/>
</dbReference>
<dbReference type="SMART" id="SM00332">
    <property type="entry name" value="PP2Cc"/>
    <property type="match status" value="1"/>
</dbReference>
<dbReference type="InterPro" id="IPR001932">
    <property type="entry name" value="PPM-type_phosphatase-like_dom"/>
</dbReference>
<feature type="compositionally biased region" description="Acidic residues" evidence="1">
    <location>
        <begin position="1558"/>
        <end position="1569"/>
    </location>
</feature>
<accession>A0A8J2PH34</accession>
<name>A0A8J2PH34_9HEXA</name>
<dbReference type="CDD" id="cd00143">
    <property type="entry name" value="PP2Cc"/>
    <property type="match status" value="1"/>
</dbReference>
<dbReference type="PANTHER" id="PTHR47992">
    <property type="entry name" value="PROTEIN PHOSPHATASE"/>
    <property type="match status" value="1"/>
</dbReference>
<feature type="compositionally biased region" description="Low complexity" evidence="1">
    <location>
        <begin position="644"/>
        <end position="686"/>
    </location>
</feature>
<feature type="region of interest" description="Disordered" evidence="1">
    <location>
        <begin position="1241"/>
        <end position="1270"/>
    </location>
</feature>
<dbReference type="EMBL" id="CAJVCH010552830">
    <property type="protein sequence ID" value="CAG7829768.1"/>
    <property type="molecule type" value="Genomic_DNA"/>
</dbReference>
<evidence type="ECO:0000259" key="2">
    <source>
        <dbReference type="PROSITE" id="PS51746"/>
    </source>
</evidence>
<dbReference type="Proteomes" id="UP000708208">
    <property type="component" value="Unassembled WGS sequence"/>
</dbReference>
<dbReference type="OrthoDB" id="416093at2759"/>
<proteinExistence type="predicted"/>
<evidence type="ECO:0000313" key="3">
    <source>
        <dbReference type="EMBL" id="CAG7829768.1"/>
    </source>
</evidence>
<feature type="compositionally biased region" description="Polar residues" evidence="1">
    <location>
        <begin position="599"/>
        <end position="635"/>
    </location>
</feature>
<feature type="compositionally biased region" description="Polar residues" evidence="1">
    <location>
        <begin position="440"/>
        <end position="472"/>
    </location>
</feature>
<organism evidence="3 4">
    <name type="scientific">Allacma fusca</name>
    <dbReference type="NCBI Taxonomy" id="39272"/>
    <lineage>
        <taxon>Eukaryota</taxon>
        <taxon>Metazoa</taxon>
        <taxon>Ecdysozoa</taxon>
        <taxon>Arthropoda</taxon>
        <taxon>Hexapoda</taxon>
        <taxon>Collembola</taxon>
        <taxon>Symphypleona</taxon>
        <taxon>Sminthuridae</taxon>
        <taxon>Allacma</taxon>
    </lineage>
</organism>
<feature type="compositionally biased region" description="Low complexity" evidence="1">
    <location>
        <begin position="427"/>
        <end position="439"/>
    </location>
</feature>
<dbReference type="PROSITE" id="PS51746">
    <property type="entry name" value="PPM_2"/>
    <property type="match status" value="1"/>
</dbReference>
<feature type="region of interest" description="Disordered" evidence="1">
    <location>
        <begin position="1558"/>
        <end position="1579"/>
    </location>
</feature>
<feature type="compositionally biased region" description="Low complexity" evidence="1">
    <location>
        <begin position="581"/>
        <end position="595"/>
    </location>
</feature>
<keyword evidence="4" id="KW-1185">Reference proteome</keyword>
<gene>
    <name evidence="3" type="ORF">AFUS01_LOCUS39612</name>
</gene>
<dbReference type="GO" id="GO:0004722">
    <property type="term" value="F:protein serine/threonine phosphatase activity"/>
    <property type="evidence" value="ECO:0007669"/>
    <property type="project" value="InterPro"/>
</dbReference>
<reference evidence="3" key="1">
    <citation type="submission" date="2021-06" db="EMBL/GenBank/DDBJ databases">
        <authorList>
            <person name="Hodson N. C."/>
            <person name="Mongue J. A."/>
            <person name="Jaron S. K."/>
        </authorList>
    </citation>
    <scope>NUCLEOTIDE SEQUENCE</scope>
</reference>
<feature type="compositionally biased region" description="Polar residues" evidence="1">
    <location>
        <begin position="1243"/>
        <end position="1270"/>
    </location>
</feature>
<feature type="domain" description="PPM-type phosphatase" evidence="2">
    <location>
        <begin position="146"/>
        <end position="403"/>
    </location>
</feature>
<feature type="compositionally biased region" description="Polar residues" evidence="1">
    <location>
        <begin position="526"/>
        <end position="537"/>
    </location>
</feature>
<feature type="region of interest" description="Disordered" evidence="1">
    <location>
        <begin position="420"/>
        <end position="720"/>
    </location>
</feature>
<comment type="caution">
    <text evidence="3">The sequence shown here is derived from an EMBL/GenBank/DDBJ whole genome shotgun (WGS) entry which is preliminary data.</text>
</comment>
<dbReference type="Pfam" id="PF00481">
    <property type="entry name" value="PP2C"/>
    <property type="match status" value="1"/>
</dbReference>
<protein>
    <recommendedName>
        <fullName evidence="2">PPM-type phosphatase domain-containing protein</fullName>
    </recommendedName>
</protein>
<feature type="compositionally biased region" description="Low complexity" evidence="1">
    <location>
        <begin position="538"/>
        <end position="547"/>
    </location>
</feature>
<sequence>MERRSFFERYRPTNLSVDPLPLKVLNHTIWEAEMLGHVLDWASQYLHQKSCPSYLISPLLGKILEEVSKADLSECYSKQTAASMVLDADEVDADVVHNVSYQPLKLMQSVTSKVDDICLRYKEENDHIETDFPIESADGDISHIFGASYFSIKNSRRTLEDRMVILPEINKVFNLKSSANYFAVFDGHNGVEAAAYSAAHLHRHLFTSPDFPSDYSAAINYAFETTDTALLMKCKDENIRSGTTAVVALIVPGNIYIAWVGDSQAVLVRNTEPINLVSSHKPDREDELRRIKSAGGEVISIGGTWRVNGNLAVSRAIGNLDYKEYVTSTPEISQIETNGSEEFLILACDGLWDVVSPQRCVEVIRNSLLSKNPSDIDSVSQKLVIEAKQSGSGDNITVIVVLLKSKDDLIKSYSKEVTEKMNGSVEAPVTPTKPAAVPKSPSTTNSVASKVTSPSSPNKGSAVSKTTGTVTRSPLGLRNPPVSKTPIKSTEKRPPAKAPVPITKPGVAAPKTVKDGVASSAKPAPSKTTVGATSRTQLASKTAATTKKPLKTEETEKPVTTKSVVPPRPRPGTVPLSSRLTTTTKTAPKNETNKPGDSSAPTVKESTVTKRSVLNSARSTVSKEGNASSRVTQVRQPPAASTKPRVPSATTTTARPASGIQAAKPATSSTTATKKTVTSTTTTAATRPPIKKPLGTGPVKKEVGKVNGQPPVASKVDKKIAPIRSKAQEAAAAAAGKINGAATAGEIAAAKVMPSETSPQVNGVEYAKGEKQVELGILDGGEINNSVEAPVVAEKAKVEESPVITDLVVKEELAIVDTNENTLNLDAQLSKTEVGAETHEILQKEAEAPTTEVIENEINILNAVATKEQEPPVTVEVKSSEEGNIIDAFEVSSIDVSNKTEEREVEMVTSSIEATGNEESNNIVGALQDETVRSEDEASVIPVVNDVSATSEISQENTESVVSVLDTVTENLEVSGQAEEEKIAVIEPETVTKTDEETEEEVKVEETGEVNVSEDNSKLISNEFQNNVFNGEFTGYVENFNVTKSPEVAENEFEAAPAELALESELSDLLTPVPSDILEDEIKESKLELLAEAPEPQEISHVVEEIEPQPDIRSSSADLPLSQVDIDDDDQRFLCEEGILPVEGVSSEEVLVFTEQDEELIATVTASRTEDTESDSAVTEGQQSVVNDAQLSAFVTDQHSEVNEEKCLVDEEHQSALIEEQSTPVDEQQSALVAEQKSELFGEQQSELVGEQQSAHNDEQQSALNDEQQSALIDEQQSALNDEQQSALNDEQQSALVGEQQITHVDEQQSEQVEDNKRELIDEQQSAVVEDRQSGIVEDQQSGIVEDQQFGIVEDQQSGIVEDQLSGIVEDQLSGIVEDQQSGILEDKLSRFTEDQPFGLVDDQQSDIVEDQQAGLVDAKLSGLVEDQQSGLVDEQQFTLIEDEQPAIIEDINFNYEQRSQGKVTTLENPELIDDRSSPFEDIRSSNENLLDSNQSAENIYVLDEQSSIPTSKIDEQEVEALNLSAQNVFSDASFVSAIADNTNDDSFNQSGYPEEIESNVDEEPEELETGVTVDSSENQRITEEQAEHNASCQSFENIDTEYGQNFLNESQQPLLDCSTAESTAESELMLNEEESNAIVSKGETLMEDVNADFAAKSPNQELHILGEVEETKLEPIDPSIWPTKEVPLNPLVSENEEIIETSEPGVMHNNPFMESREGQYSSDTRIGGSAFHLDVNAPEFTPSGFNFDATAFSPSQGYQDVQGLTPMDDLAEFNKTFGTVNLQDQRSVNDIFGTNGSHTKELDLPNLPLDSANPFLNDTPYAVNGDKLSGIKNELGLGSQLPSGFQDPLLDINSTSPVPISELPQSSEVTNQGTRVDTMGSEAKDDFAIFNH</sequence>